<reference evidence="1" key="1">
    <citation type="submission" date="2020-06" db="EMBL/GenBank/DDBJ databases">
        <authorList>
            <person name="Li T."/>
            <person name="Hu X."/>
            <person name="Zhang T."/>
            <person name="Song X."/>
            <person name="Zhang H."/>
            <person name="Dai N."/>
            <person name="Sheng W."/>
            <person name="Hou X."/>
            <person name="Wei L."/>
        </authorList>
    </citation>
    <scope>NUCLEOTIDE SEQUENCE</scope>
    <source>
        <strain evidence="1">G02</strain>
        <tissue evidence="1">Leaf</tissue>
    </source>
</reference>
<proteinExistence type="predicted"/>
<name>A0AAW2RED0_SESRA</name>
<sequence length="125" mass="13658">MRGCLPGSGLICEGRLPGSRLIFYRGCPPEEVFDEVLWRGGPVNRSGRSWDDSPTGWGQGCPWYDLQSLGSTAVSTALSLFSALLGDFIVIHVFNFLFPQTAPIDACEKCTGPMSLDDCSRLRPE</sequence>
<accession>A0AAW2RED0</accession>
<organism evidence="1">
    <name type="scientific">Sesamum radiatum</name>
    <name type="common">Black benniseed</name>
    <dbReference type="NCBI Taxonomy" id="300843"/>
    <lineage>
        <taxon>Eukaryota</taxon>
        <taxon>Viridiplantae</taxon>
        <taxon>Streptophyta</taxon>
        <taxon>Embryophyta</taxon>
        <taxon>Tracheophyta</taxon>
        <taxon>Spermatophyta</taxon>
        <taxon>Magnoliopsida</taxon>
        <taxon>eudicotyledons</taxon>
        <taxon>Gunneridae</taxon>
        <taxon>Pentapetalae</taxon>
        <taxon>asterids</taxon>
        <taxon>lamiids</taxon>
        <taxon>Lamiales</taxon>
        <taxon>Pedaliaceae</taxon>
        <taxon>Sesamum</taxon>
    </lineage>
</organism>
<gene>
    <name evidence="1" type="ORF">Sradi_3158200</name>
</gene>
<protein>
    <submittedName>
        <fullName evidence="1">Uncharacterized protein</fullName>
    </submittedName>
</protein>
<reference evidence="1" key="2">
    <citation type="journal article" date="2024" name="Plant">
        <title>Genomic evolution and insights into agronomic trait innovations of Sesamum species.</title>
        <authorList>
            <person name="Miao H."/>
            <person name="Wang L."/>
            <person name="Qu L."/>
            <person name="Liu H."/>
            <person name="Sun Y."/>
            <person name="Le M."/>
            <person name="Wang Q."/>
            <person name="Wei S."/>
            <person name="Zheng Y."/>
            <person name="Lin W."/>
            <person name="Duan Y."/>
            <person name="Cao H."/>
            <person name="Xiong S."/>
            <person name="Wang X."/>
            <person name="Wei L."/>
            <person name="Li C."/>
            <person name="Ma Q."/>
            <person name="Ju M."/>
            <person name="Zhao R."/>
            <person name="Li G."/>
            <person name="Mu C."/>
            <person name="Tian Q."/>
            <person name="Mei H."/>
            <person name="Zhang T."/>
            <person name="Gao T."/>
            <person name="Zhang H."/>
        </authorList>
    </citation>
    <scope>NUCLEOTIDE SEQUENCE</scope>
    <source>
        <strain evidence="1">G02</strain>
    </source>
</reference>
<comment type="caution">
    <text evidence="1">The sequence shown here is derived from an EMBL/GenBank/DDBJ whole genome shotgun (WGS) entry which is preliminary data.</text>
</comment>
<dbReference type="AlphaFoldDB" id="A0AAW2RED0"/>
<evidence type="ECO:0000313" key="1">
    <source>
        <dbReference type="EMBL" id="KAL0378527.1"/>
    </source>
</evidence>
<dbReference type="EMBL" id="JACGWJ010000013">
    <property type="protein sequence ID" value="KAL0378527.1"/>
    <property type="molecule type" value="Genomic_DNA"/>
</dbReference>